<dbReference type="InterPro" id="IPR005111">
    <property type="entry name" value="MoeA_C_domain_IV"/>
</dbReference>
<dbReference type="EMBL" id="BSNC01000002">
    <property type="protein sequence ID" value="GLP95400.1"/>
    <property type="molecule type" value="Genomic_DNA"/>
</dbReference>
<dbReference type="PROSITE" id="PS01079">
    <property type="entry name" value="MOCF_BIOSYNTHESIS_2"/>
    <property type="match status" value="1"/>
</dbReference>
<comment type="caution">
    <text evidence="15">The sequence shown here is derived from an EMBL/GenBank/DDBJ whole genome shotgun (WGS) entry which is preliminary data.</text>
</comment>
<keyword evidence="16" id="KW-1185">Reference proteome</keyword>
<evidence type="ECO:0000256" key="2">
    <source>
        <dbReference type="ARBA" id="ARBA00002901"/>
    </source>
</evidence>
<gene>
    <name evidence="15" type="primary">moeA</name>
    <name evidence="15" type="ORF">GCM10007895_07060</name>
</gene>
<dbReference type="SMART" id="SM00852">
    <property type="entry name" value="MoCF_biosynth"/>
    <property type="match status" value="1"/>
</dbReference>
<evidence type="ECO:0000256" key="12">
    <source>
        <dbReference type="ARBA" id="ARBA00047317"/>
    </source>
</evidence>
<dbReference type="Pfam" id="PF03453">
    <property type="entry name" value="MoeA_N"/>
    <property type="match status" value="1"/>
</dbReference>
<reference evidence="15" key="1">
    <citation type="journal article" date="2014" name="Int. J. Syst. Evol. Microbiol.">
        <title>Complete genome sequence of Corynebacterium casei LMG S-19264T (=DSM 44701T), isolated from a smear-ripened cheese.</title>
        <authorList>
            <consortium name="US DOE Joint Genome Institute (JGI-PGF)"/>
            <person name="Walter F."/>
            <person name="Albersmeier A."/>
            <person name="Kalinowski J."/>
            <person name="Ruckert C."/>
        </authorList>
    </citation>
    <scope>NUCLEOTIDE SEQUENCE</scope>
    <source>
        <strain evidence="15">NBRC 101628</strain>
    </source>
</reference>
<dbReference type="NCBIfam" id="NF045515">
    <property type="entry name" value="Glp_gephyrin"/>
    <property type="match status" value="1"/>
</dbReference>
<reference evidence="15" key="2">
    <citation type="submission" date="2023-01" db="EMBL/GenBank/DDBJ databases">
        <title>Draft genome sequence of Paraferrimonas sedimenticola strain NBRC 101628.</title>
        <authorList>
            <person name="Sun Q."/>
            <person name="Mori K."/>
        </authorList>
    </citation>
    <scope>NUCLEOTIDE SEQUENCE</scope>
    <source>
        <strain evidence="15">NBRC 101628</strain>
    </source>
</reference>
<proteinExistence type="inferred from homology"/>
<dbReference type="Gene3D" id="3.40.980.10">
    <property type="entry name" value="MoaB/Mog-like domain"/>
    <property type="match status" value="1"/>
</dbReference>
<name>A0AA37RT38_9GAMM</name>
<keyword evidence="11 13" id="KW-0501">Molybdenum cofactor biosynthesis</keyword>
<evidence type="ECO:0000256" key="3">
    <source>
        <dbReference type="ARBA" id="ARBA00005046"/>
    </source>
</evidence>
<dbReference type="PANTHER" id="PTHR10192">
    <property type="entry name" value="MOLYBDOPTERIN BIOSYNTHESIS PROTEIN"/>
    <property type="match status" value="1"/>
</dbReference>
<dbReference type="GO" id="GO:0005829">
    <property type="term" value="C:cytosol"/>
    <property type="evidence" value="ECO:0007669"/>
    <property type="project" value="TreeGrafter"/>
</dbReference>
<dbReference type="SUPFAM" id="SSF63867">
    <property type="entry name" value="MoeA C-terminal domain-like"/>
    <property type="match status" value="1"/>
</dbReference>
<dbReference type="PANTHER" id="PTHR10192:SF5">
    <property type="entry name" value="GEPHYRIN"/>
    <property type="match status" value="1"/>
</dbReference>
<evidence type="ECO:0000256" key="5">
    <source>
        <dbReference type="ARBA" id="ARBA00013269"/>
    </source>
</evidence>
<evidence type="ECO:0000259" key="14">
    <source>
        <dbReference type="SMART" id="SM00852"/>
    </source>
</evidence>
<dbReference type="InterPro" id="IPR038987">
    <property type="entry name" value="MoeA-like"/>
</dbReference>
<comment type="catalytic activity">
    <reaction evidence="12">
        <text>adenylyl-molybdopterin + molybdate = Mo-molybdopterin + AMP + H(+)</text>
        <dbReference type="Rhea" id="RHEA:35047"/>
        <dbReference type="ChEBI" id="CHEBI:15378"/>
        <dbReference type="ChEBI" id="CHEBI:36264"/>
        <dbReference type="ChEBI" id="CHEBI:62727"/>
        <dbReference type="ChEBI" id="CHEBI:71302"/>
        <dbReference type="ChEBI" id="CHEBI:456215"/>
        <dbReference type="EC" id="2.10.1.1"/>
    </reaction>
</comment>
<sequence>MPLSWHNSWIEYSFFIERETDLMAKAIVDCCSQPGLMHPDLALERILSHVEPILDTEWVELDQGMGRVLADSVSSKIDLPPFDNSAMDGYAYRFDDGLAEKPLTLVGTAFAGHPYQGETPPNSCVRIMTGGQVPAGYDTVQMQENAEANGDQISLLPAKRKGAHVRPLGEEARRGEQIYAAGQRIGAAEMGVLATIGVDKIKVVRRITVAFFSTGDELKPVGSELKPGDIYDSNRYAIKGLLSRSYVDYIDLGVIPDDMDAIRDAFKRASEQADVVITSGGVSVGDADYVKQILDELGQINFWRLAIKPGKPFAFGQIGSALFCGLPGNPVSSMVTYYKLVTPILEKLSCVTPKPILRLPATLACDIRKHPGRVEYQRGIYSYDEQGRLQVITTGAQGSGMLTSMSVSNCFIVLEQDLGNVSAGAQVTIEPYQQVLD</sequence>
<dbReference type="Pfam" id="PF03454">
    <property type="entry name" value="MoeA_C"/>
    <property type="match status" value="1"/>
</dbReference>
<dbReference type="EC" id="2.10.1.1" evidence="5 13"/>
<evidence type="ECO:0000256" key="7">
    <source>
        <dbReference type="ARBA" id="ARBA00022505"/>
    </source>
</evidence>
<feature type="domain" description="MoaB/Mog" evidence="14">
    <location>
        <begin position="210"/>
        <end position="347"/>
    </location>
</feature>
<evidence type="ECO:0000256" key="10">
    <source>
        <dbReference type="ARBA" id="ARBA00022842"/>
    </source>
</evidence>
<dbReference type="NCBIfam" id="TIGR00177">
    <property type="entry name" value="molyb_syn"/>
    <property type="match status" value="1"/>
</dbReference>
<comment type="function">
    <text evidence="2 13">Catalyzes the insertion of molybdate into adenylated molybdopterin with the concomitant release of AMP.</text>
</comment>
<evidence type="ECO:0000313" key="15">
    <source>
        <dbReference type="EMBL" id="GLP95400.1"/>
    </source>
</evidence>
<dbReference type="GO" id="GO:0046872">
    <property type="term" value="F:metal ion binding"/>
    <property type="evidence" value="ECO:0007669"/>
    <property type="project" value="UniProtKB-UniRule"/>
</dbReference>
<organism evidence="15 16">
    <name type="scientific">Paraferrimonas sedimenticola</name>
    <dbReference type="NCBI Taxonomy" id="375674"/>
    <lineage>
        <taxon>Bacteria</taxon>
        <taxon>Pseudomonadati</taxon>
        <taxon>Pseudomonadota</taxon>
        <taxon>Gammaproteobacteria</taxon>
        <taxon>Alteromonadales</taxon>
        <taxon>Ferrimonadaceae</taxon>
        <taxon>Paraferrimonas</taxon>
    </lineage>
</organism>
<dbReference type="InterPro" id="IPR008284">
    <property type="entry name" value="MoCF_biosynth_CS"/>
</dbReference>
<dbReference type="InterPro" id="IPR005110">
    <property type="entry name" value="MoeA_linker/N"/>
</dbReference>
<dbReference type="CDD" id="cd00887">
    <property type="entry name" value="MoeA"/>
    <property type="match status" value="1"/>
</dbReference>
<dbReference type="SUPFAM" id="SSF53218">
    <property type="entry name" value="Molybdenum cofactor biosynthesis proteins"/>
    <property type="match status" value="1"/>
</dbReference>
<evidence type="ECO:0000256" key="9">
    <source>
        <dbReference type="ARBA" id="ARBA00022723"/>
    </source>
</evidence>
<dbReference type="Gene3D" id="3.90.105.10">
    <property type="entry name" value="Molybdopterin biosynthesis moea protein, domain 2"/>
    <property type="match status" value="1"/>
</dbReference>
<comment type="cofactor">
    <cofactor evidence="1 13">
        <name>Mg(2+)</name>
        <dbReference type="ChEBI" id="CHEBI:18420"/>
    </cofactor>
</comment>
<accession>A0AA37RT38</accession>
<dbReference type="FunFam" id="3.40.980.10:FF:000004">
    <property type="entry name" value="Molybdopterin molybdenumtransferase"/>
    <property type="match status" value="1"/>
</dbReference>
<protein>
    <recommendedName>
        <fullName evidence="6 13">Molybdopterin molybdenumtransferase</fullName>
        <ecNumber evidence="5 13">2.10.1.1</ecNumber>
    </recommendedName>
</protein>
<evidence type="ECO:0000256" key="6">
    <source>
        <dbReference type="ARBA" id="ARBA00021108"/>
    </source>
</evidence>
<evidence type="ECO:0000256" key="13">
    <source>
        <dbReference type="RuleBase" id="RU365090"/>
    </source>
</evidence>
<dbReference type="GO" id="GO:0006777">
    <property type="term" value="P:Mo-molybdopterin cofactor biosynthetic process"/>
    <property type="evidence" value="ECO:0007669"/>
    <property type="project" value="UniProtKB-UniRule"/>
</dbReference>
<evidence type="ECO:0000256" key="8">
    <source>
        <dbReference type="ARBA" id="ARBA00022679"/>
    </source>
</evidence>
<evidence type="ECO:0000256" key="11">
    <source>
        <dbReference type="ARBA" id="ARBA00023150"/>
    </source>
</evidence>
<keyword evidence="8 13" id="KW-0808">Transferase</keyword>
<keyword evidence="7 13" id="KW-0500">Molybdenum</keyword>
<comment type="similarity">
    <text evidence="4 13">Belongs to the MoeA family.</text>
</comment>
<keyword evidence="9 13" id="KW-0479">Metal-binding</keyword>
<comment type="pathway">
    <text evidence="3 13">Cofactor biosynthesis; molybdopterin biosynthesis.</text>
</comment>
<evidence type="ECO:0000256" key="4">
    <source>
        <dbReference type="ARBA" id="ARBA00010763"/>
    </source>
</evidence>
<dbReference type="InterPro" id="IPR036135">
    <property type="entry name" value="MoeA_linker/N_sf"/>
</dbReference>
<dbReference type="Gene3D" id="2.170.190.11">
    <property type="entry name" value="Molybdopterin biosynthesis moea protein, domain 3"/>
    <property type="match status" value="1"/>
</dbReference>
<dbReference type="Gene3D" id="2.40.340.10">
    <property type="entry name" value="MoeA, C-terminal, domain IV"/>
    <property type="match status" value="1"/>
</dbReference>
<evidence type="ECO:0000313" key="16">
    <source>
        <dbReference type="Proteomes" id="UP001161422"/>
    </source>
</evidence>
<dbReference type="SUPFAM" id="SSF63882">
    <property type="entry name" value="MoeA N-terminal region -like"/>
    <property type="match status" value="1"/>
</dbReference>
<dbReference type="FunFam" id="2.40.340.10:FF:000003">
    <property type="entry name" value="Molybdopterin molybdenumtransferase"/>
    <property type="match status" value="1"/>
</dbReference>
<dbReference type="InterPro" id="IPR036688">
    <property type="entry name" value="MoeA_C_domain_IV_sf"/>
</dbReference>
<evidence type="ECO:0000256" key="1">
    <source>
        <dbReference type="ARBA" id="ARBA00001946"/>
    </source>
</evidence>
<dbReference type="GO" id="GO:0061599">
    <property type="term" value="F:molybdopterin molybdotransferase activity"/>
    <property type="evidence" value="ECO:0007669"/>
    <property type="project" value="UniProtKB-UniRule"/>
</dbReference>
<dbReference type="Pfam" id="PF00994">
    <property type="entry name" value="MoCF_biosynth"/>
    <property type="match status" value="1"/>
</dbReference>
<dbReference type="InterPro" id="IPR036425">
    <property type="entry name" value="MoaB/Mog-like_dom_sf"/>
</dbReference>
<dbReference type="InterPro" id="IPR001453">
    <property type="entry name" value="MoaB/Mog_dom"/>
</dbReference>
<keyword evidence="10 13" id="KW-0460">Magnesium</keyword>
<dbReference type="Proteomes" id="UP001161422">
    <property type="component" value="Unassembled WGS sequence"/>
</dbReference>
<dbReference type="AlphaFoldDB" id="A0AA37RT38"/>